<dbReference type="Pfam" id="PF00429">
    <property type="entry name" value="TLV_coat"/>
    <property type="match status" value="1"/>
</dbReference>
<dbReference type="EMBL" id="VWYL01058164">
    <property type="protein sequence ID" value="NXR43613.1"/>
    <property type="molecule type" value="Genomic_DNA"/>
</dbReference>
<sequence>LPQTFSTLWKIMGASFEALNKTHPELTNGCWLCYDIKPPFYEAIGTTARIKRKNGTNPGECLWRQGKNSSENVPGITMTHVTGKGTCVG</sequence>
<evidence type="ECO:0000313" key="2">
    <source>
        <dbReference type="Proteomes" id="UP000549157"/>
    </source>
</evidence>
<dbReference type="Proteomes" id="UP000549157">
    <property type="component" value="Unassembled WGS sequence"/>
</dbReference>
<dbReference type="OrthoDB" id="9306952at2759"/>
<proteinExistence type="predicted"/>
<keyword evidence="2" id="KW-1185">Reference proteome</keyword>
<dbReference type="InterPro" id="IPR018154">
    <property type="entry name" value="TLV/ENV_coat_polyprotein"/>
</dbReference>
<feature type="non-terminal residue" evidence="1">
    <location>
        <position position="89"/>
    </location>
</feature>
<dbReference type="AlphaFoldDB" id="A0A7L2L7B7"/>
<accession>A0A7L2L7B7</accession>
<comment type="caution">
    <text evidence="1">The sequence shown here is derived from an EMBL/GenBank/DDBJ whole genome shotgun (WGS) entry which is preliminary data.</text>
</comment>
<organism evidence="1 2">
    <name type="scientific">Zosterops hypoxanthus</name>
    <dbReference type="NCBI Taxonomy" id="2485327"/>
    <lineage>
        <taxon>Eukaryota</taxon>
        <taxon>Metazoa</taxon>
        <taxon>Chordata</taxon>
        <taxon>Craniata</taxon>
        <taxon>Vertebrata</taxon>
        <taxon>Euteleostomi</taxon>
        <taxon>Archelosauria</taxon>
        <taxon>Archosauria</taxon>
        <taxon>Dinosauria</taxon>
        <taxon>Saurischia</taxon>
        <taxon>Theropoda</taxon>
        <taxon>Coelurosauria</taxon>
        <taxon>Aves</taxon>
        <taxon>Neognathae</taxon>
        <taxon>Neoaves</taxon>
        <taxon>Telluraves</taxon>
        <taxon>Australaves</taxon>
        <taxon>Passeriformes</taxon>
        <taxon>Sylvioidea</taxon>
        <taxon>Zosteropidae</taxon>
        <taxon>Zosterops</taxon>
    </lineage>
</organism>
<feature type="non-terminal residue" evidence="1">
    <location>
        <position position="1"/>
    </location>
</feature>
<gene>
    <name evidence="1" type="primary">Env1_5</name>
    <name evidence="1" type="ORF">ZOSHYP_R15702</name>
</gene>
<protein>
    <submittedName>
        <fullName evidence="1">ENV1 protein</fullName>
    </submittedName>
</protein>
<name>A0A7L2L7B7_9PASS</name>
<reference evidence="1 2" key="1">
    <citation type="submission" date="2019-09" db="EMBL/GenBank/DDBJ databases">
        <title>Bird 10,000 Genomes (B10K) Project - Family phase.</title>
        <authorList>
            <person name="Zhang G."/>
        </authorList>
    </citation>
    <scope>NUCLEOTIDE SEQUENCE [LARGE SCALE GENOMIC DNA]</scope>
    <source>
        <strain evidence="1">B10K-DU-001-36</strain>
        <tissue evidence="1">Muscle</tissue>
    </source>
</reference>
<evidence type="ECO:0000313" key="1">
    <source>
        <dbReference type="EMBL" id="NXR43613.1"/>
    </source>
</evidence>